<dbReference type="Proteomes" id="UP000239532">
    <property type="component" value="Unassembled WGS sequence"/>
</dbReference>
<dbReference type="OrthoDB" id="913551at2"/>
<dbReference type="GO" id="GO:0016740">
    <property type="term" value="F:transferase activity"/>
    <property type="evidence" value="ECO:0007669"/>
    <property type="project" value="UniProtKB-KW"/>
</dbReference>
<proteinExistence type="predicted"/>
<comment type="caution">
    <text evidence="1">The sequence shown here is derived from an EMBL/GenBank/DDBJ whole genome shotgun (WGS) entry which is preliminary data.</text>
</comment>
<dbReference type="EMBL" id="MQUC01000003">
    <property type="protein sequence ID" value="PRP66984.1"/>
    <property type="molecule type" value="Genomic_DNA"/>
</dbReference>
<evidence type="ECO:0000313" key="1">
    <source>
        <dbReference type="EMBL" id="PRP66984.1"/>
    </source>
</evidence>
<protein>
    <submittedName>
        <fullName evidence="1">UDP-glycosyltransferase</fullName>
    </submittedName>
</protein>
<evidence type="ECO:0000313" key="2">
    <source>
        <dbReference type="Proteomes" id="UP000239532"/>
    </source>
</evidence>
<gene>
    <name evidence="1" type="ORF">BST86_07670</name>
</gene>
<sequence length="472" mass="54802">MTSNTSSNKKVFILFPDGVGLRNFAFTQFKEIGEEQGFDITYWNNTIFPLQEELGYKEIKIASTKIHPKTPVLNHARKRVELSLSRKRTNDKVYSTYRFPLRWNSLKNMVKSSFVKYHEQFSASQKGWQQLVDQMYAAERSTQRYLEVKAQLSEHRPDLVFCTTQRATQAIAPILAAQDLGIKTACWIYSWDNLPKGMSTIETDYYFVWSDLMKAQLLEYYPKTKPDQIFVTGTPQFEPHYDEDILLSRKQFCEEHDLNEATRYICFSGDDQTTSPLDQYYLEDTAVAVRKLKEEGFDIGIIYRQVPIDFTGRYDDVLEKYRDVITPIAPLWKPMGQQWNQVMPTKADFARLVNTCYHSELVVNICSSMVFDFVIHGKPTIYPNYEQPQLTNGTRDIGQNYEYVHFRSMPNREKSVVWAMNKSQLYDGIKGLLDGSLNPVPVTQEWYGIVNKPESPQGASKRIWQGIAIILD</sequence>
<reference evidence="1 2" key="1">
    <citation type="submission" date="2016-11" db="EMBL/GenBank/DDBJ databases">
        <title>Trade-off between light-utilization and light-protection in marine flavobacteria.</title>
        <authorList>
            <person name="Kumagai Y."/>
        </authorList>
    </citation>
    <scope>NUCLEOTIDE SEQUENCE [LARGE SCALE GENOMIC DNA]</scope>
    <source>
        <strain evidence="1 2">JCM 17109</strain>
    </source>
</reference>
<accession>A0A2S9WU34</accession>
<keyword evidence="2" id="KW-1185">Reference proteome</keyword>
<dbReference type="AlphaFoldDB" id="A0A2S9WU34"/>
<organism evidence="1 2">
    <name type="scientific">Nonlabens agnitus</name>
    <dbReference type="NCBI Taxonomy" id="870484"/>
    <lineage>
        <taxon>Bacteria</taxon>
        <taxon>Pseudomonadati</taxon>
        <taxon>Bacteroidota</taxon>
        <taxon>Flavobacteriia</taxon>
        <taxon>Flavobacteriales</taxon>
        <taxon>Flavobacteriaceae</taxon>
        <taxon>Nonlabens</taxon>
    </lineage>
</organism>
<keyword evidence="1" id="KW-0808">Transferase</keyword>
<dbReference type="SUPFAM" id="SSF53756">
    <property type="entry name" value="UDP-Glycosyltransferase/glycogen phosphorylase"/>
    <property type="match status" value="1"/>
</dbReference>
<name>A0A2S9WU34_9FLAO</name>
<dbReference type="RefSeq" id="WP_105982763.1">
    <property type="nucleotide sequence ID" value="NZ_MQUC01000003.1"/>
</dbReference>